<protein>
    <submittedName>
        <fullName evidence="3">Uncharacterized protein</fullName>
    </submittedName>
</protein>
<feature type="coiled-coil region" evidence="1">
    <location>
        <begin position="46"/>
        <end position="73"/>
    </location>
</feature>
<keyword evidence="1" id="KW-0175">Coiled coil</keyword>
<name>A0A0K2QQY0_9CAUD</name>
<dbReference type="GeneID" id="26634627"/>
<keyword evidence="4" id="KW-1185">Reference proteome</keyword>
<evidence type="ECO:0000313" key="4">
    <source>
        <dbReference type="Proteomes" id="UP000202583"/>
    </source>
</evidence>
<dbReference type="RefSeq" id="YP_009207970.1">
    <property type="nucleotide sequence ID" value="NC_028899.1"/>
</dbReference>
<dbReference type="EMBL" id="AP014927">
    <property type="protein sequence ID" value="BAS04958.1"/>
    <property type="molecule type" value="Genomic_DNA"/>
</dbReference>
<proteinExistence type="predicted"/>
<dbReference type="KEGG" id="vg:26634627"/>
<feature type="compositionally biased region" description="Polar residues" evidence="2">
    <location>
        <begin position="236"/>
        <end position="254"/>
    </location>
</feature>
<evidence type="ECO:0000256" key="2">
    <source>
        <dbReference type="SAM" id="MobiDB-lite"/>
    </source>
</evidence>
<evidence type="ECO:0000313" key="3">
    <source>
        <dbReference type="EMBL" id="BAS04958.1"/>
    </source>
</evidence>
<sequence>MSKLQRAVEGQTIQFLPLPKIFNTLSADLPSGAVKLPNGDVAYWRLHRNLAELKKHRKNVKELTTRLAQALQALVNSDSFKNHYGITEAPSLPSESQLVTLFRNLLQLNTNRVDYSSVSHGNKKPLVETIQVPLGNLVFFNAIRGVQSAPKVAGIKGKLWLKEGSDADQAFAFTIVSPVVELADFIGPDRLQAEILNKIKVNLPTLAFNPKITFDEDQFKNYVGAGLQALGEKFQGQQNGNSKKAKNTPKQSGQHVDAPKVEAPVVEEQPADEAELELGQDAGAAQFVGEMASQEVDPITMNASQAAQIASDARDVQRQAELGTVVLCAQVFEELSTEDKGVYLAAVERKISDPANWPFVNEVLNSGILASEYKNLNDTFAEGEKISHAVYIARVIFQLTNDMIAKITGEFKALEQV</sequence>
<dbReference type="Proteomes" id="UP000202583">
    <property type="component" value="Segment"/>
</dbReference>
<feature type="region of interest" description="Disordered" evidence="2">
    <location>
        <begin position="236"/>
        <end position="260"/>
    </location>
</feature>
<evidence type="ECO:0000256" key="1">
    <source>
        <dbReference type="SAM" id="Coils"/>
    </source>
</evidence>
<reference evidence="3 4" key="1">
    <citation type="submission" date="2015-07" db="EMBL/GenBank/DDBJ databases">
        <title>Two Asian jumbo phage RSL2 and RSF1 infecting the phytopathogen Ralstonia solanacearum share common features related to the phi-KZ-like phages.</title>
        <authorList>
            <person name="Kawasaki T."/>
            <person name="Fujie M."/>
            <person name="Chatchawankanphanich O."/>
            <person name="Ogata H."/>
            <person name="Yamada T."/>
        </authorList>
    </citation>
    <scope>NUCLEOTIDE SEQUENCE [LARGE SCALE GENOMIC DNA]</scope>
    <source>
        <strain evidence="3 4">RSF1</strain>
    </source>
</reference>
<organism evidence="3 4">
    <name type="scientific">Ralstonia phage RSF1</name>
    <dbReference type="NCBI Taxonomy" id="1689679"/>
    <lineage>
        <taxon>Viruses</taxon>
        <taxon>Duplodnaviria</taxon>
        <taxon>Heunggongvirae</taxon>
        <taxon>Uroviricota</taxon>
        <taxon>Caudoviricetes</taxon>
        <taxon>Chimalliviridae</taxon>
        <taxon>Chiangmaivirus</taxon>
        <taxon>Chiangmaivirus RSF1</taxon>
    </lineage>
</organism>
<dbReference type="OrthoDB" id="29870at10239"/>
<accession>A0A0K2QQY0</accession>